<dbReference type="EMBL" id="KZ613938">
    <property type="protein sequence ID" value="PMD47163.1"/>
    <property type="molecule type" value="Genomic_DNA"/>
</dbReference>
<dbReference type="AlphaFoldDB" id="A0A2J6S8S1"/>
<dbReference type="Proteomes" id="UP000235786">
    <property type="component" value="Unassembled WGS sequence"/>
</dbReference>
<accession>A0A2J6S8S1</accession>
<keyword evidence="2" id="KW-1185">Reference proteome</keyword>
<evidence type="ECO:0008006" key="3">
    <source>
        <dbReference type="Google" id="ProtNLM"/>
    </source>
</evidence>
<dbReference type="PANTHER" id="PTHR33112">
    <property type="entry name" value="DOMAIN PROTEIN, PUTATIVE-RELATED"/>
    <property type="match status" value="1"/>
</dbReference>
<reference evidence="1 2" key="1">
    <citation type="submission" date="2016-04" db="EMBL/GenBank/DDBJ databases">
        <title>A degradative enzymes factory behind the ericoid mycorrhizal symbiosis.</title>
        <authorList>
            <consortium name="DOE Joint Genome Institute"/>
            <person name="Martino E."/>
            <person name="Morin E."/>
            <person name="Grelet G."/>
            <person name="Kuo A."/>
            <person name="Kohler A."/>
            <person name="Daghino S."/>
            <person name="Barry K."/>
            <person name="Choi C."/>
            <person name="Cichocki N."/>
            <person name="Clum A."/>
            <person name="Copeland A."/>
            <person name="Hainaut M."/>
            <person name="Haridas S."/>
            <person name="Labutti K."/>
            <person name="Lindquist E."/>
            <person name="Lipzen A."/>
            <person name="Khouja H.-R."/>
            <person name="Murat C."/>
            <person name="Ohm R."/>
            <person name="Olson A."/>
            <person name="Spatafora J."/>
            <person name="Veneault-Fourrey C."/>
            <person name="Henrissat B."/>
            <person name="Grigoriev I."/>
            <person name="Martin F."/>
            <person name="Perotto S."/>
        </authorList>
    </citation>
    <scope>NUCLEOTIDE SEQUENCE [LARGE SCALE GENOMIC DNA]</scope>
    <source>
        <strain evidence="1 2">F</strain>
    </source>
</reference>
<sequence length="631" mass="69704">MNEPNIPRPHFKRGCICERLHVACYSSEAALQQIDDAQPETTGTSAEEPQVVLETTLQKLDDSSNAGCWFCSILLAGVRTATENIPNSKIDGTTTIMAIDSRPSPLPFLLNVVSAGDNLDDCLAYEFYVPRKFYDLGYGNICACFRHAPEVPSTTSSQESFAFAKEQLGRCIDSAYSTHANCESGITSLPTRILHIEKVCGEYNVRLLITKGLKGNADHAKDGQGGCFNSSISTLWLVRTSDQEAQVAVRRAKYHAGCFRPNRSEGYKRLAPLATRAWAFQESTLAPRVLHFAADELLWTCGGHMTCQCGGLLRDGGLGPGSRRFVFKGCDIDEFVENVWYGLLGDYLPRLLTKPEDRLPAMSGLAKSFDAQWKMMKARYMAMRVSGESSPARITTTASTERGELDDTMATTVIPKDPGTYLAGLWSNYLDIGLQWTRPIVDGRSRISPPLISKPSSYLAPSWSWASINAAAQYTAPRKPTQGISIIHATCTPDGLDPMGTVKDGKLVLSGPIIPLKLTVTIALPEAAADMEQLHILRDYTDRDVSANYVPDYAFSREDMRMNGLGTCDSLDIYGLVMSPDFVMVLRRLSTVEEDVYERIGSLNYLEEVFECSEQPKEWAREALRKELTIV</sequence>
<organism evidence="1 2">
    <name type="scientific">Hyaloscypha variabilis (strain UAMH 11265 / GT02V1 / F)</name>
    <name type="common">Meliniomyces variabilis</name>
    <dbReference type="NCBI Taxonomy" id="1149755"/>
    <lineage>
        <taxon>Eukaryota</taxon>
        <taxon>Fungi</taxon>
        <taxon>Dikarya</taxon>
        <taxon>Ascomycota</taxon>
        <taxon>Pezizomycotina</taxon>
        <taxon>Leotiomycetes</taxon>
        <taxon>Helotiales</taxon>
        <taxon>Hyaloscyphaceae</taxon>
        <taxon>Hyaloscypha</taxon>
        <taxon>Hyaloscypha variabilis</taxon>
    </lineage>
</organism>
<evidence type="ECO:0000313" key="2">
    <source>
        <dbReference type="Proteomes" id="UP000235786"/>
    </source>
</evidence>
<gene>
    <name evidence="1" type="ORF">L207DRAFT_522603</name>
</gene>
<name>A0A2J6S8S1_HYAVF</name>
<protein>
    <recommendedName>
        <fullName evidence="3">Heterokaryon incompatibility domain-containing protein</fullName>
    </recommendedName>
</protein>
<dbReference type="PANTHER" id="PTHR33112:SF16">
    <property type="entry name" value="HETEROKARYON INCOMPATIBILITY DOMAIN-CONTAINING PROTEIN"/>
    <property type="match status" value="1"/>
</dbReference>
<evidence type="ECO:0000313" key="1">
    <source>
        <dbReference type="EMBL" id="PMD47163.1"/>
    </source>
</evidence>
<proteinExistence type="predicted"/>
<dbReference type="OrthoDB" id="3562689at2759"/>